<dbReference type="GO" id="GO:0005634">
    <property type="term" value="C:nucleus"/>
    <property type="evidence" value="ECO:0007669"/>
    <property type="project" value="UniProtKB-SubCell"/>
</dbReference>
<dbReference type="Proteomes" id="UP000626109">
    <property type="component" value="Unassembled WGS sequence"/>
</dbReference>
<accession>A0A813L6B8</accession>
<proteinExistence type="predicted"/>
<feature type="non-terminal residue" evidence="3">
    <location>
        <position position="149"/>
    </location>
</feature>
<evidence type="ECO:0000256" key="1">
    <source>
        <dbReference type="PROSITE-ProRule" id="PRU00649"/>
    </source>
</evidence>
<feature type="domain" description="TFIIS N-terminal" evidence="2">
    <location>
        <begin position="67"/>
        <end position="149"/>
    </location>
</feature>
<gene>
    <name evidence="3" type="ORF">PGLA2088_LOCUS41388</name>
</gene>
<keyword evidence="1" id="KW-0539">Nucleus</keyword>
<dbReference type="PROSITE" id="PS51319">
    <property type="entry name" value="TFIIS_N"/>
    <property type="match status" value="1"/>
</dbReference>
<sequence length="149" mass="16294">GRVDGIRRDAVLRSALIGGDLRAEAHGQGLSLGSEGFEPADRGRKAQNEARMRLKRYQQRLQAVRSEALAGAVADASPAAGSSQRDISGRTDSVRAALWDLDRTGVTLELLRETGIGVELNKSFWRQHQAEDIAEMSTELVGRWKSLLK</sequence>
<organism evidence="3 4">
    <name type="scientific">Polarella glacialis</name>
    <name type="common">Dinoflagellate</name>
    <dbReference type="NCBI Taxonomy" id="89957"/>
    <lineage>
        <taxon>Eukaryota</taxon>
        <taxon>Sar</taxon>
        <taxon>Alveolata</taxon>
        <taxon>Dinophyceae</taxon>
        <taxon>Suessiales</taxon>
        <taxon>Suessiaceae</taxon>
        <taxon>Polarella</taxon>
    </lineage>
</organism>
<dbReference type="InterPro" id="IPR035441">
    <property type="entry name" value="TFIIS/LEDGF_dom_sf"/>
</dbReference>
<dbReference type="Pfam" id="PF08711">
    <property type="entry name" value="Med26"/>
    <property type="match status" value="1"/>
</dbReference>
<comment type="subcellular location">
    <subcellularLocation>
        <location evidence="1">Nucleus</location>
    </subcellularLocation>
</comment>
<evidence type="ECO:0000313" key="3">
    <source>
        <dbReference type="EMBL" id="CAE8720543.1"/>
    </source>
</evidence>
<evidence type="ECO:0000313" key="4">
    <source>
        <dbReference type="Proteomes" id="UP000626109"/>
    </source>
</evidence>
<name>A0A813L6B8_POLGL</name>
<dbReference type="EMBL" id="CAJNNW010033819">
    <property type="protein sequence ID" value="CAE8720543.1"/>
    <property type="molecule type" value="Genomic_DNA"/>
</dbReference>
<reference evidence="3" key="1">
    <citation type="submission" date="2021-02" db="EMBL/GenBank/DDBJ databases">
        <authorList>
            <person name="Dougan E. K."/>
            <person name="Rhodes N."/>
            <person name="Thang M."/>
            <person name="Chan C."/>
        </authorList>
    </citation>
    <scope>NUCLEOTIDE SEQUENCE</scope>
</reference>
<dbReference type="AlphaFoldDB" id="A0A813L6B8"/>
<evidence type="ECO:0000259" key="2">
    <source>
        <dbReference type="PROSITE" id="PS51319"/>
    </source>
</evidence>
<comment type="caution">
    <text evidence="3">The sequence shown here is derived from an EMBL/GenBank/DDBJ whole genome shotgun (WGS) entry which is preliminary data.</text>
</comment>
<protein>
    <recommendedName>
        <fullName evidence="2">TFIIS N-terminal domain-containing protein</fullName>
    </recommendedName>
</protein>
<dbReference type="SUPFAM" id="SSF47676">
    <property type="entry name" value="Conserved domain common to transcription factors TFIIS, elongin A, CRSP70"/>
    <property type="match status" value="1"/>
</dbReference>
<dbReference type="InterPro" id="IPR017923">
    <property type="entry name" value="TFIIS_N"/>
</dbReference>
<dbReference type="Gene3D" id="1.20.930.10">
    <property type="entry name" value="Conserved domain common to transcription factors TFIIS, elongin A, CRSP70"/>
    <property type="match status" value="1"/>
</dbReference>
<feature type="non-terminal residue" evidence="3">
    <location>
        <position position="1"/>
    </location>
</feature>